<name>A0AAN8IJD3_TRICO</name>
<evidence type="ECO:0000313" key="3">
    <source>
        <dbReference type="Proteomes" id="UP001331761"/>
    </source>
</evidence>
<keyword evidence="1" id="KW-0812">Transmembrane</keyword>
<feature type="transmembrane region" description="Helical" evidence="1">
    <location>
        <begin position="103"/>
        <end position="131"/>
    </location>
</feature>
<gene>
    <name evidence="2" type="ORF">GCK32_020206</name>
</gene>
<protein>
    <submittedName>
        <fullName evidence="2">Uncharacterized protein</fullName>
    </submittedName>
</protein>
<keyword evidence="1" id="KW-1133">Transmembrane helix</keyword>
<accession>A0AAN8IJD3</accession>
<sequence>MASFEDLALLCTINLDTDAFRNAVYRKEKINQTTSTILSVVPAISIISFLACIILCGLIIFALVRRRLPSRKYSVVLSRTVADVFSCSLLCAASFMANQYSASYTILALFLCVSTFGFVHLSLSHLLVIALRQ</sequence>
<dbReference type="Proteomes" id="UP001331761">
    <property type="component" value="Unassembled WGS sequence"/>
</dbReference>
<dbReference type="EMBL" id="WIXE01012718">
    <property type="protein sequence ID" value="KAK5975706.1"/>
    <property type="molecule type" value="Genomic_DNA"/>
</dbReference>
<keyword evidence="3" id="KW-1185">Reference proteome</keyword>
<dbReference type="AlphaFoldDB" id="A0AAN8IJD3"/>
<organism evidence="2 3">
    <name type="scientific">Trichostrongylus colubriformis</name>
    <name type="common">Black scour worm</name>
    <dbReference type="NCBI Taxonomy" id="6319"/>
    <lineage>
        <taxon>Eukaryota</taxon>
        <taxon>Metazoa</taxon>
        <taxon>Ecdysozoa</taxon>
        <taxon>Nematoda</taxon>
        <taxon>Chromadorea</taxon>
        <taxon>Rhabditida</taxon>
        <taxon>Rhabditina</taxon>
        <taxon>Rhabditomorpha</taxon>
        <taxon>Strongyloidea</taxon>
        <taxon>Trichostrongylidae</taxon>
        <taxon>Trichostrongylus</taxon>
    </lineage>
</organism>
<comment type="caution">
    <text evidence="2">The sequence shown here is derived from an EMBL/GenBank/DDBJ whole genome shotgun (WGS) entry which is preliminary data.</text>
</comment>
<feature type="non-terminal residue" evidence="2">
    <location>
        <position position="133"/>
    </location>
</feature>
<proteinExistence type="predicted"/>
<evidence type="ECO:0000256" key="1">
    <source>
        <dbReference type="SAM" id="Phobius"/>
    </source>
</evidence>
<evidence type="ECO:0000313" key="2">
    <source>
        <dbReference type="EMBL" id="KAK5975706.1"/>
    </source>
</evidence>
<reference evidence="2 3" key="1">
    <citation type="submission" date="2019-10" db="EMBL/GenBank/DDBJ databases">
        <title>Assembly and Annotation for the nematode Trichostrongylus colubriformis.</title>
        <authorList>
            <person name="Martin J."/>
        </authorList>
    </citation>
    <scope>NUCLEOTIDE SEQUENCE [LARGE SCALE GENOMIC DNA]</scope>
    <source>
        <strain evidence="2">G859</strain>
        <tissue evidence="2">Whole worm</tissue>
    </source>
</reference>
<keyword evidence="1" id="KW-0472">Membrane</keyword>
<feature type="transmembrane region" description="Helical" evidence="1">
    <location>
        <begin position="37"/>
        <end position="64"/>
    </location>
</feature>
<feature type="transmembrane region" description="Helical" evidence="1">
    <location>
        <begin position="76"/>
        <end position="97"/>
    </location>
</feature>